<feature type="region of interest" description="Disordered" evidence="1">
    <location>
        <begin position="475"/>
        <end position="508"/>
    </location>
</feature>
<protein>
    <recommendedName>
        <fullName evidence="4">Tetratricopeptide repeat protein</fullName>
    </recommendedName>
</protein>
<gene>
    <name evidence="2" type="ORF">ACFORL_03170</name>
</gene>
<dbReference type="SUPFAM" id="SSF48452">
    <property type="entry name" value="TPR-like"/>
    <property type="match status" value="2"/>
</dbReference>
<evidence type="ECO:0008006" key="4">
    <source>
        <dbReference type="Google" id="ProtNLM"/>
    </source>
</evidence>
<dbReference type="InterPro" id="IPR019734">
    <property type="entry name" value="TPR_rpt"/>
</dbReference>
<keyword evidence="3" id="KW-1185">Reference proteome</keyword>
<evidence type="ECO:0000313" key="3">
    <source>
        <dbReference type="Proteomes" id="UP001595758"/>
    </source>
</evidence>
<comment type="caution">
    <text evidence="2">The sequence shown here is derived from an EMBL/GenBank/DDBJ whole genome shotgun (WGS) entry which is preliminary data.</text>
</comment>
<dbReference type="InterPro" id="IPR011990">
    <property type="entry name" value="TPR-like_helical_dom_sf"/>
</dbReference>
<dbReference type="RefSeq" id="WP_382341029.1">
    <property type="nucleotide sequence ID" value="NZ_JBHSAB010000002.1"/>
</dbReference>
<feature type="compositionally biased region" description="Low complexity" evidence="1">
    <location>
        <begin position="476"/>
        <end position="499"/>
    </location>
</feature>
<organism evidence="2 3">
    <name type="scientific">Legionella dresdenensis</name>
    <dbReference type="NCBI Taxonomy" id="450200"/>
    <lineage>
        <taxon>Bacteria</taxon>
        <taxon>Pseudomonadati</taxon>
        <taxon>Pseudomonadota</taxon>
        <taxon>Gammaproteobacteria</taxon>
        <taxon>Legionellales</taxon>
        <taxon>Legionellaceae</taxon>
        <taxon>Legionella</taxon>
    </lineage>
</organism>
<dbReference type="Gene3D" id="1.25.40.10">
    <property type="entry name" value="Tetratricopeptide repeat domain"/>
    <property type="match status" value="2"/>
</dbReference>
<proteinExistence type="predicted"/>
<dbReference type="Proteomes" id="UP001595758">
    <property type="component" value="Unassembled WGS sequence"/>
</dbReference>
<name>A0ABV8CCN5_9GAMM</name>
<accession>A0ABV8CCN5</accession>
<evidence type="ECO:0000256" key="1">
    <source>
        <dbReference type="SAM" id="MobiDB-lite"/>
    </source>
</evidence>
<reference evidence="3" key="1">
    <citation type="journal article" date="2019" name="Int. J. Syst. Evol. Microbiol.">
        <title>The Global Catalogue of Microorganisms (GCM) 10K type strain sequencing project: providing services to taxonomists for standard genome sequencing and annotation.</title>
        <authorList>
            <consortium name="The Broad Institute Genomics Platform"/>
            <consortium name="The Broad Institute Genome Sequencing Center for Infectious Disease"/>
            <person name="Wu L."/>
            <person name="Ma J."/>
        </authorList>
    </citation>
    <scope>NUCLEOTIDE SEQUENCE [LARGE SCALE GENOMIC DNA]</scope>
    <source>
        <strain evidence="3">CCUG 59858</strain>
    </source>
</reference>
<dbReference type="SMART" id="SM00028">
    <property type="entry name" value="TPR"/>
    <property type="match status" value="4"/>
</dbReference>
<dbReference type="EMBL" id="JBHSAB010000002">
    <property type="protein sequence ID" value="MFC3908078.1"/>
    <property type="molecule type" value="Genomic_DNA"/>
</dbReference>
<evidence type="ECO:0000313" key="2">
    <source>
        <dbReference type="EMBL" id="MFC3908078.1"/>
    </source>
</evidence>
<sequence length="1211" mass="139571">MPLNDEDFDIKLYLEKMAGNGVIHDYILQQNVLSPEDMLYFINLLAENNESAIPKPSVWAKKYNTYPEVLFSTGKIAVPNTHTEGYDKITEALSTYKKSFKKEKDNFQKFMIYEAGGHLEGFYDNFDESKPGVVYSFEDDEFIDFIFLKLTTDFTQISVKTDNSKLLDYSTAFKKGDKQYSYSVTKNNEGESHPQLEFIFSCEDAKVYNIELVVTKKLLVTRDGKEYYQFNLSFNSYSENSKNSSGLLLGDFHRFLRKIPLIMGFFARNNIFAPFPGMHLSYFLVNKQFDAAVKYWALLLSLDAANDTCLLDEESIFDISRQLFYFKERNIQKKDNTAAIDYWIKLLDIQNFKPPFYAHNITYTHFKVLNLLLTAHIEALSAGTYDGELELIKNLISSGAMLFENNHSISAPFVQFNRIKKEDFKELVAQQLELYKNTFASLYKEVLPADEFESLENNCELMLKQKESLFELTAPDDTVTSDSESESNNYENSDDISSYSEDKEDTDDVVMEDLSEKTLEDFNQLLENEQEGTIEYYQRKYERAVYYSKAESFKEARQDLLENINGLRQLLNDPEFVALHGNIYSDMVINLHLLGQNYFEHDALAKLDIDEEHEVELAQKIIRTMLVTGVANQDNQDLHDLGINNEVSNLLVMACQDDAFFTPAESIAYLKKAQALQNNMEVILTLANAYLADGNPQEAIVEINEGLKLFKSDDSTLAEVYYVLGKCNYLIKNYSAAHHNFLTAQDYYGQNISEKSLTNLIYLYALTKNNPMQGRSREYSRKIRLTFNSLYQQYGAEQSGQFLRILFTTAFPAEKVFENLHEKIVKHLNVLNTTLIDFTAESNDEEAFEINSENALEDLNKRLENAGKGTIGYCQLKYQRASYYSKLRSFKEARQDLLENINDLTQLVNNPDCAHWHSNIYVDLIINLHLLVQNYFEHDLLALCEVEEADEIEAVGNVIKFMLVNLVIPQDNNRLQNLGLARYVNNLLIMACKDGEFFTPDETITYLQKAQNLEDSIEITLALANAYLAVNNPQKAMAEIKEGLKLFKPDNPILAEVYYVLGKCNFLTQKYRVAYRNFLTAQAHYEKEPSEDNLPNLIYLYALTLISDNKIQLDSSLRKQMVLTLETVYEKNSFERTISLINTLFEKYLPNHTVFAEIHTRIKNTITKLKQQSDSNFTFKNRGIPHPVFVMPESKTASLPDSHEDQKHTLE</sequence>